<reference evidence="2" key="1">
    <citation type="submission" date="2020-11" db="EMBL/GenBank/DDBJ databases">
        <authorList>
            <consortium name="DOE Joint Genome Institute"/>
            <person name="Ahrendt S."/>
            <person name="Riley R."/>
            <person name="Andreopoulos W."/>
            <person name="LaButti K."/>
            <person name="Pangilinan J."/>
            <person name="Ruiz-duenas F.J."/>
            <person name="Barrasa J.M."/>
            <person name="Sanchez-Garcia M."/>
            <person name="Camarero S."/>
            <person name="Miyauchi S."/>
            <person name="Serrano A."/>
            <person name="Linde D."/>
            <person name="Babiker R."/>
            <person name="Drula E."/>
            <person name="Ayuso-Fernandez I."/>
            <person name="Pacheco R."/>
            <person name="Padilla G."/>
            <person name="Ferreira P."/>
            <person name="Barriuso J."/>
            <person name="Kellner H."/>
            <person name="Castanera R."/>
            <person name="Alfaro M."/>
            <person name="Ramirez L."/>
            <person name="Pisabarro A.G."/>
            <person name="Kuo A."/>
            <person name="Tritt A."/>
            <person name="Lipzen A."/>
            <person name="He G."/>
            <person name="Yan M."/>
            <person name="Ng V."/>
            <person name="Cullen D."/>
            <person name="Martin F."/>
            <person name="Rosso M.-N."/>
            <person name="Henrissat B."/>
            <person name="Hibbett D."/>
            <person name="Martinez A.T."/>
            <person name="Grigoriev I.V."/>
        </authorList>
    </citation>
    <scope>NUCLEOTIDE SEQUENCE</scope>
    <source>
        <strain evidence="2">AH 44721</strain>
    </source>
</reference>
<accession>A0A9P5TTD2</accession>
<proteinExistence type="predicted"/>
<dbReference type="EMBL" id="JADNYJ010000003">
    <property type="protein sequence ID" value="KAF8912190.1"/>
    <property type="molecule type" value="Genomic_DNA"/>
</dbReference>
<protein>
    <recommendedName>
        <fullName evidence="1">HNH nuclease domain-containing protein</fullName>
    </recommendedName>
</protein>
<dbReference type="AlphaFoldDB" id="A0A9P5TTD2"/>
<feature type="domain" description="HNH nuclease" evidence="1">
    <location>
        <begin position="86"/>
        <end position="149"/>
    </location>
</feature>
<dbReference type="InterPro" id="IPR003615">
    <property type="entry name" value="HNH_nuc"/>
</dbReference>
<keyword evidence="3" id="KW-1185">Reference proteome</keyword>
<sequence>MDSLCHWGSCWSRGRPFRKSDSPSVIDYHASIPTESLIYTITSTTWRGKGCSRSILGLTALVSRLTCTPLGGRVQEEVVERDGKNCALTGDDEALCDAVHLLAHSKGDTYISTYTHRRSRDPAGTDIVEDIDDVRNGLVLTNAIHRLLGKDIAFLMTPNFALTTTDIDPNALSTEKRCTSHFFRHLVAPTIQSFSNSRIHSSYAPNYPPAILFDAVYASAVMHHFGTQSLKDGITETWKDTFDPGGVTSVEEAEYKAILDKERNLWRKHRSKPRTYWLRPTPDTFDMLMTLPYVLVPRDQMQAVFREAEERTKAMEKRNAQEKVGAWLRHVLLHNILAPSSITKRQAFPPPLRVGG</sequence>
<comment type="caution">
    <text evidence="2">The sequence shown here is derived from an EMBL/GenBank/DDBJ whole genome shotgun (WGS) entry which is preliminary data.</text>
</comment>
<evidence type="ECO:0000313" key="3">
    <source>
        <dbReference type="Proteomes" id="UP000724874"/>
    </source>
</evidence>
<dbReference type="OrthoDB" id="3269637at2759"/>
<evidence type="ECO:0000259" key="1">
    <source>
        <dbReference type="Pfam" id="PF13391"/>
    </source>
</evidence>
<evidence type="ECO:0000313" key="2">
    <source>
        <dbReference type="EMBL" id="KAF8912190.1"/>
    </source>
</evidence>
<gene>
    <name evidence="2" type="ORF">CPB84DRAFT_1902336</name>
</gene>
<dbReference type="Proteomes" id="UP000724874">
    <property type="component" value="Unassembled WGS sequence"/>
</dbReference>
<organism evidence="2 3">
    <name type="scientific">Gymnopilus junonius</name>
    <name type="common">Spectacular rustgill mushroom</name>
    <name type="synonym">Gymnopilus spectabilis subsp. junonius</name>
    <dbReference type="NCBI Taxonomy" id="109634"/>
    <lineage>
        <taxon>Eukaryota</taxon>
        <taxon>Fungi</taxon>
        <taxon>Dikarya</taxon>
        <taxon>Basidiomycota</taxon>
        <taxon>Agaricomycotina</taxon>
        <taxon>Agaricomycetes</taxon>
        <taxon>Agaricomycetidae</taxon>
        <taxon>Agaricales</taxon>
        <taxon>Agaricineae</taxon>
        <taxon>Hymenogastraceae</taxon>
        <taxon>Gymnopilus</taxon>
    </lineage>
</organism>
<name>A0A9P5TTD2_GYMJU</name>
<dbReference type="Pfam" id="PF13391">
    <property type="entry name" value="HNH_2"/>
    <property type="match status" value="1"/>
</dbReference>